<dbReference type="PANTHER" id="PTHR43214:SF24">
    <property type="entry name" value="TRANSCRIPTIONAL REGULATORY PROTEIN NARL-RELATED"/>
    <property type="match status" value="1"/>
</dbReference>
<dbReference type="CDD" id="cd06170">
    <property type="entry name" value="LuxR_C_like"/>
    <property type="match status" value="1"/>
</dbReference>
<dbReference type="Pfam" id="PF00196">
    <property type="entry name" value="GerE"/>
    <property type="match status" value="1"/>
</dbReference>
<dbReference type="SMART" id="SM00421">
    <property type="entry name" value="HTH_LUXR"/>
    <property type="match status" value="1"/>
</dbReference>
<keyword evidence="1 5" id="KW-0597">Phosphoprotein</keyword>
<accession>A0ABR7SXS4</accession>
<evidence type="ECO:0000259" key="7">
    <source>
        <dbReference type="PROSITE" id="PS50110"/>
    </source>
</evidence>
<feature type="domain" description="Response regulatory" evidence="7">
    <location>
        <begin position="4"/>
        <end position="120"/>
    </location>
</feature>
<dbReference type="Gene3D" id="3.40.50.2300">
    <property type="match status" value="1"/>
</dbReference>
<protein>
    <submittedName>
        <fullName evidence="8">Response regulator transcription factor</fullName>
    </submittedName>
</protein>
<evidence type="ECO:0000256" key="5">
    <source>
        <dbReference type="PROSITE-ProRule" id="PRU00169"/>
    </source>
</evidence>
<comment type="caution">
    <text evidence="8">The sequence shown here is derived from an EMBL/GenBank/DDBJ whole genome shotgun (WGS) entry which is preliminary data.</text>
</comment>
<dbReference type="InterPro" id="IPR000792">
    <property type="entry name" value="Tscrpt_reg_LuxR_C"/>
</dbReference>
<dbReference type="SMART" id="SM00448">
    <property type="entry name" value="REC"/>
    <property type="match status" value="1"/>
</dbReference>
<keyword evidence="3" id="KW-0238">DNA-binding</keyword>
<dbReference type="PANTHER" id="PTHR43214">
    <property type="entry name" value="TWO-COMPONENT RESPONSE REGULATOR"/>
    <property type="match status" value="1"/>
</dbReference>
<dbReference type="EMBL" id="JACTVJ010000050">
    <property type="protein sequence ID" value="MBC9719589.1"/>
    <property type="molecule type" value="Genomic_DNA"/>
</dbReference>
<evidence type="ECO:0000256" key="3">
    <source>
        <dbReference type="ARBA" id="ARBA00023125"/>
    </source>
</evidence>
<evidence type="ECO:0000256" key="4">
    <source>
        <dbReference type="ARBA" id="ARBA00023163"/>
    </source>
</evidence>
<feature type="domain" description="HTH luxR-type" evidence="6">
    <location>
        <begin position="149"/>
        <end position="214"/>
    </location>
</feature>
<proteinExistence type="predicted"/>
<feature type="modified residue" description="4-aspartylphosphate" evidence="5">
    <location>
        <position position="55"/>
    </location>
</feature>
<name>A0ABR7SXS4_9ACTN</name>
<keyword evidence="9" id="KW-1185">Reference proteome</keyword>
<evidence type="ECO:0000256" key="2">
    <source>
        <dbReference type="ARBA" id="ARBA00023015"/>
    </source>
</evidence>
<organism evidence="8 9">
    <name type="scientific">Streptomyces polyasparticus</name>
    <dbReference type="NCBI Taxonomy" id="2767826"/>
    <lineage>
        <taxon>Bacteria</taxon>
        <taxon>Bacillati</taxon>
        <taxon>Actinomycetota</taxon>
        <taxon>Actinomycetes</taxon>
        <taxon>Kitasatosporales</taxon>
        <taxon>Streptomycetaceae</taxon>
        <taxon>Streptomyces</taxon>
    </lineage>
</organism>
<dbReference type="Pfam" id="PF00072">
    <property type="entry name" value="Response_reg"/>
    <property type="match status" value="1"/>
</dbReference>
<evidence type="ECO:0000259" key="6">
    <source>
        <dbReference type="PROSITE" id="PS50043"/>
    </source>
</evidence>
<dbReference type="InterPro" id="IPR039420">
    <property type="entry name" value="WalR-like"/>
</dbReference>
<dbReference type="InterPro" id="IPR016032">
    <property type="entry name" value="Sig_transdc_resp-reg_C-effctor"/>
</dbReference>
<dbReference type="SUPFAM" id="SSF52172">
    <property type="entry name" value="CheY-like"/>
    <property type="match status" value="1"/>
</dbReference>
<keyword evidence="2" id="KW-0805">Transcription regulation</keyword>
<dbReference type="Proteomes" id="UP000642284">
    <property type="component" value="Unassembled WGS sequence"/>
</dbReference>
<dbReference type="PROSITE" id="PS50043">
    <property type="entry name" value="HTH_LUXR_2"/>
    <property type="match status" value="1"/>
</dbReference>
<reference evidence="8 9" key="1">
    <citation type="submission" date="2020-08" db="EMBL/GenBank/DDBJ databases">
        <title>Genemic of Streptomyces polyaspartic.</title>
        <authorList>
            <person name="Liu W."/>
        </authorList>
    </citation>
    <scope>NUCLEOTIDE SEQUENCE [LARGE SCALE GENOMIC DNA]</scope>
    <source>
        <strain evidence="8 9">TRM66268-LWL</strain>
    </source>
</reference>
<dbReference type="PROSITE" id="PS00622">
    <property type="entry name" value="HTH_LUXR_1"/>
    <property type="match status" value="1"/>
</dbReference>
<dbReference type="InterPro" id="IPR011006">
    <property type="entry name" value="CheY-like_superfamily"/>
</dbReference>
<evidence type="ECO:0000313" key="9">
    <source>
        <dbReference type="Proteomes" id="UP000642284"/>
    </source>
</evidence>
<dbReference type="SUPFAM" id="SSF46894">
    <property type="entry name" value="C-terminal effector domain of the bipartite response regulators"/>
    <property type="match status" value="1"/>
</dbReference>
<dbReference type="PROSITE" id="PS50110">
    <property type="entry name" value="RESPONSE_REGULATORY"/>
    <property type="match status" value="1"/>
</dbReference>
<dbReference type="InterPro" id="IPR058245">
    <property type="entry name" value="NreC/VraR/RcsB-like_REC"/>
</dbReference>
<dbReference type="CDD" id="cd17535">
    <property type="entry name" value="REC_NarL-like"/>
    <property type="match status" value="1"/>
</dbReference>
<evidence type="ECO:0000256" key="1">
    <source>
        <dbReference type="ARBA" id="ARBA00022553"/>
    </source>
</evidence>
<keyword evidence="4" id="KW-0804">Transcription</keyword>
<dbReference type="RefSeq" id="WP_187819990.1">
    <property type="nucleotide sequence ID" value="NZ_JACTVJ010000050.1"/>
</dbReference>
<sequence>MTIRVMIVDDQPLIRSGLRSVIDATVDMQVVAEAPDGAEAVSTAREFCPHVVIMDLHMPMIGGVEATLQLLRFPEPPAVLVLTTFNTDTLVVDALAAGASGFLLKDLRTEELLSAIRAVASGGTAMSHEILAKLVHRAGRRLPVGHSGLHAKLESLTDSERDVLALIGSGHTNQQIAEELHLSLASVKTYVSRILTRLRLDNRTQAAILAYEGGMLRDADRA</sequence>
<gene>
    <name evidence="8" type="ORF">H9Y04_44610</name>
</gene>
<dbReference type="InterPro" id="IPR001789">
    <property type="entry name" value="Sig_transdc_resp-reg_receiver"/>
</dbReference>
<dbReference type="PRINTS" id="PR00038">
    <property type="entry name" value="HTHLUXR"/>
</dbReference>
<evidence type="ECO:0000313" key="8">
    <source>
        <dbReference type="EMBL" id="MBC9719589.1"/>
    </source>
</evidence>